<dbReference type="SUPFAM" id="SSF56529">
    <property type="entry name" value="FAH"/>
    <property type="match status" value="1"/>
</dbReference>
<dbReference type="Proteomes" id="UP001467690">
    <property type="component" value="Unassembled WGS sequence"/>
</dbReference>
<keyword evidence="1" id="KW-0479">Metal-binding</keyword>
<reference evidence="3 4" key="1">
    <citation type="submission" date="2024-06" db="EMBL/GenBank/DDBJ databases">
        <authorList>
            <person name="Chen R.Y."/>
        </authorList>
    </citation>
    <scope>NUCLEOTIDE SEQUENCE [LARGE SCALE GENOMIC DNA]</scope>
    <source>
        <strain evidence="3 4">D2</strain>
    </source>
</reference>
<dbReference type="NCBIfam" id="NF007967">
    <property type="entry name" value="PRK10691.1"/>
    <property type="match status" value="1"/>
</dbReference>
<keyword evidence="4" id="KW-1185">Reference proteome</keyword>
<dbReference type="Gene3D" id="3.90.850.10">
    <property type="entry name" value="Fumarylacetoacetase-like, C-terminal domain"/>
    <property type="match status" value="1"/>
</dbReference>
<dbReference type="GO" id="GO:0016787">
    <property type="term" value="F:hydrolase activity"/>
    <property type="evidence" value="ECO:0007669"/>
    <property type="project" value="UniProtKB-KW"/>
</dbReference>
<name>A0ABV1RIT4_9ALTE</name>
<gene>
    <name evidence="3" type="ORF">ABS311_13270</name>
</gene>
<comment type="caution">
    <text evidence="3">The sequence shown here is derived from an EMBL/GenBank/DDBJ whole genome shotgun (WGS) entry which is preliminary data.</text>
</comment>
<dbReference type="InterPro" id="IPR011234">
    <property type="entry name" value="Fumarylacetoacetase-like_C"/>
</dbReference>
<feature type="domain" description="Fumarylacetoacetase-like C-terminal" evidence="2">
    <location>
        <begin position="19"/>
        <end position="212"/>
    </location>
</feature>
<dbReference type="EMBL" id="JBELOE010000236">
    <property type="protein sequence ID" value="MER2492850.1"/>
    <property type="molecule type" value="Genomic_DNA"/>
</dbReference>
<dbReference type="PANTHER" id="PTHR11820:SF7">
    <property type="entry name" value="ACYLPYRUVASE FAHD1, MITOCHONDRIAL"/>
    <property type="match status" value="1"/>
</dbReference>
<evidence type="ECO:0000313" key="4">
    <source>
        <dbReference type="Proteomes" id="UP001467690"/>
    </source>
</evidence>
<evidence type="ECO:0000313" key="3">
    <source>
        <dbReference type="EMBL" id="MER2492850.1"/>
    </source>
</evidence>
<dbReference type="RefSeq" id="WP_350402332.1">
    <property type="nucleotide sequence ID" value="NZ_JBELOE010000236.1"/>
</dbReference>
<dbReference type="PANTHER" id="PTHR11820">
    <property type="entry name" value="ACYLPYRUVASE"/>
    <property type="match status" value="1"/>
</dbReference>
<dbReference type="Pfam" id="PF01557">
    <property type="entry name" value="FAA_hydrolase"/>
    <property type="match status" value="1"/>
</dbReference>
<accession>A0ABV1RIT4</accession>
<evidence type="ECO:0000256" key="1">
    <source>
        <dbReference type="ARBA" id="ARBA00022723"/>
    </source>
</evidence>
<sequence>MQYFHQDSQGKSIDLPVGKVICIGGNYADHIKEMSSLVTDEPVLFMKPSTAMVRLEPEIKIPTEFGECHNETEIAVLIGTALKNADVTAAENAIWGIGIAQDLTLRALQKRLKSQGRPWERAKSFDASCPLSGFTSKQYFDDLNNIEFALEVNGKLRQAGNSANMERSIVEVVSLMSQNFTLLPGDVVLTGTPAGVAALASGDKLNISFDRFNYTSQVVSHD</sequence>
<proteinExistence type="predicted"/>
<protein>
    <submittedName>
        <fullName evidence="3">Fumarylacetoacetate hydrolase family protein</fullName>
    </submittedName>
</protein>
<dbReference type="InterPro" id="IPR036663">
    <property type="entry name" value="Fumarylacetoacetase_C_sf"/>
</dbReference>
<organism evidence="3 4">
    <name type="scientific">Catenovulum sediminis</name>
    <dbReference type="NCBI Taxonomy" id="1740262"/>
    <lineage>
        <taxon>Bacteria</taxon>
        <taxon>Pseudomonadati</taxon>
        <taxon>Pseudomonadota</taxon>
        <taxon>Gammaproteobacteria</taxon>
        <taxon>Alteromonadales</taxon>
        <taxon>Alteromonadaceae</taxon>
        <taxon>Catenovulum</taxon>
    </lineage>
</organism>
<keyword evidence="3" id="KW-0378">Hydrolase</keyword>
<evidence type="ECO:0000259" key="2">
    <source>
        <dbReference type="Pfam" id="PF01557"/>
    </source>
</evidence>